<feature type="region of interest" description="Disordered" evidence="1">
    <location>
        <begin position="1"/>
        <end position="37"/>
    </location>
</feature>
<organism evidence="2">
    <name type="scientific">Nymphaea colorata</name>
    <name type="common">pocket water lily</name>
    <dbReference type="NCBI Taxonomy" id="210225"/>
    <lineage>
        <taxon>Eukaryota</taxon>
        <taxon>Viridiplantae</taxon>
        <taxon>Streptophyta</taxon>
        <taxon>Embryophyta</taxon>
        <taxon>Tracheophyta</taxon>
        <taxon>Spermatophyta</taxon>
        <taxon>Magnoliopsida</taxon>
        <taxon>Nymphaeales</taxon>
        <taxon>Nymphaeaceae</taxon>
        <taxon>Nymphaea</taxon>
    </lineage>
</organism>
<name>A0A5K1F6Y2_9MAGN</name>
<sequence length="100" mass="10766">MGRPVPVPPQLLHGIRAEPAHVLQPTSSSDQREQRQLMRPVPLQLGQRGLRSPPAMGSCSIADFTSIAPASTPSPVANWVSTIRPILLSGVASPRERRDS</sequence>
<reference evidence="2" key="1">
    <citation type="submission" date="2019-09" db="EMBL/GenBank/DDBJ databases">
        <authorList>
            <person name="Zhang L."/>
        </authorList>
    </citation>
    <scope>NUCLEOTIDE SEQUENCE</scope>
</reference>
<gene>
    <name evidence="2" type="ORF">NYM_LOCUS23220</name>
</gene>
<evidence type="ECO:0000256" key="1">
    <source>
        <dbReference type="SAM" id="MobiDB-lite"/>
    </source>
</evidence>
<dbReference type="Gramene" id="NC7G0235160.1">
    <property type="protein sequence ID" value="NC7G0235160.1:cds"/>
    <property type="gene ID" value="NC7G0235160"/>
</dbReference>
<dbReference type="AlphaFoldDB" id="A0A5K1F6Y2"/>
<dbReference type="EMBL" id="LR721785">
    <property type="protein sequence ID" value="VVW59902.1"/>
    <property type="molecule type" value="Genomic_DNA"/>
</dbReference>
<proteinExistence type="predicted"/>
<protein>
    <submittedName>
        <fullName evidence="2">Uncharacterized protein</fullName>
    </submittedName>
</protein>
<accession>A0A5K1F6Y2</accession>
<evidence type="ECO:0000313" key="2">
    <source>
        <dbReference type="EMBL" id="VVW59902.1"/>
    </source>
</evidence>